<sequence length="64" mass="7276">MRIVYSAAVRVGVLCDFIRAEGGSCTNPATPDQLQTRAAFSPKDLYRFHSRSSELRLDWRTTWA</sequence>
<dbReference type="Proteomes" id="UP000218606">
    <property type="component" value="Chromosome"/>
</dbReference>
<accession>A0AAN1GS77</accession>
<organism evidence="1 2">
    <name type="scientific">Phaeobacter piscinae</name>
    <dbReference type="NCBI Taxonomy" id="1580596"/>
    <lineage>
        <taxon>Bacteria</taxon>
        <taxon>Pseudomonadati</taxon>
        <taxon>Pseudomonadota</taxon>
        <taxon>Alphaproteobacteria</taxon>
        <taxon>Rhodobacterales</taxon>
        <taxon>Roseobacteraceae</taxon>
        <taxon>Phaeobacter</taxon>
    </lineage>
</organism>
<dbReference type="EMBL" id="CP010767">
    <property type="protein sequence ID" value="ATG44093.1"/>
    <property type="molecule type" value="Genomic_DNA"/>
</dbReference>
<dbReference type="AlphaFoldDB" id="A0AAN1GS77"/>
<evidence type="ECO:0000313" key="1">
    <source>
        <dbReference type="EMBL" id="ATG44093.1"/>
    </source>
</evidence>
<evidence type="ECO:0000313" key="2">
    <source>
        <dbReference type="Proteomes" id="UP000218606"/>
    </source>
</evidence>
<name>A0AAN1GS77_9RHOB</name>
<reference evidence="1 2" key="1">
    <citation type="journal article" date="2017" name="Front. Microbiol.">
        <title>Phaeobacter piscinae sp. nov., a species of the Roseobacter group and potential aquaculture probiont.</title>
        <authorList>
            <person name="Sonnenschein E.C."/>
            <person name="Phippen C.B.W."/>
            <person name="Nielsen K.F."/>
            <person name="Mateiu R.V."/>
            <person name="Melchiorsen J."/>
            <person name="Gram L."/>
            <person name="Overmann J."/>
            <person name="Freese H.M."/>
        </authorList>
    </citation>
    <scope>NUCLEOTIDE SEQUENCE [LARGE SCALE GENOMIC DNA]</scope>
    <source>
        <strain evidence="1 2">P13</strain>
    </source>
</reference>
<gene>
    <name evidence="1" type="ORF">PhaeoP13_02170</name>
</gene>
<proteinExistence type="predicted"/>
<protein>
    <submittedName>
        <fullName evidence="1">Uncharacterized protein</fullName>
    </submittedName>
</protein>